<dbReference type="Gene3D" id="3.30.450.40">
    <property type="match status" value="1"/>
</dbReference>
<keyword evidence="3" id="KW-1185">Reference proteome</keyword>
<dbReference type="RefSeq" id="WP_110034071.1">
    <property type="nucleotide sequence ID" value="NZ_QGTR01000006.1"/>
</dbReference>
<gene>
    <name evidence="2" type="ORF">DFR52_106309</name>
</gene>
<dbReference type="InterPro" id="IPR029016">
    <property type="entry name" value="GAF-like_dom_sf"/>
</dbReference>
<dbReference type="InterPro" id="IPR051448">
    <property type="entry name" value="CdaR-like_regulators"/>
</dbReference>
<dbReference type="Gene3D" id="1.10.10.2840">
    <property type="entry name" value="PucR C-terminal helix-turn-helix domain"/>
    <property type="match status" value="1"/>
</dbReference>
<dbReference type="InterPro" id="IPR042070">
    <property type="entry name" value="PucR_C-HTH_sf"/>
</dbReference>
<evidence type="ECO:0000259" key="1">
    <source>
        <dbReference type="SMART" id="SM00065"/>
    </source>
</evidence>
<dbReference type="PANTHER" id="PTHR33744:SF1">
    <property type="entry name" value="DNA-BINDING TRANSCRIPTIONAL ACTIVATOR ADER"/>
    <property type="match status" value="1"/>
</dbReference>
<feature type="domain" description="GAF" evidence="1">
    <location>
        <begin position="83"/>
        <end position="234"/>
    </location>
</feature>
<dbReference type="Proteomes" id="UP000246352">
    <property type="component" value="Unassembled WGS sequence"/>
</dbReference>
<accession>A0A317PG47</accession>
<dbReference type="InterPro" id="IPR025736">
    <property type="entry name" value="PucR_C-HTH_dom"/>
</dbReference>
<dbReference type="SMART" id="SM00065">
    <property type="entry name" value="GAF"/>
    <property type="match status" value="1"/>
</dbReference>
<dbReference type="OrthoDB" id="8026818at2"/>
<dbReference type="InterPro" id="IPR003018">
    <property type="entry name" value="GAF"/>
</dbReference>
<organism evidence="2 3">
    <name type="scientific">Hoeflea marina</name>
    <dbReference type="NCBI Taxonomy" id="274592"/>
    <lineage>
        <taxon>Bacteria</taxon>
        <taxon>Pseudomonadati</taxon>
        <taxon>Pseudomonadota</taxon>
        <taxon>Alphaproteobacteria</taxon>
        <taxon>Hyphomicrobiales</taxon>
        <taxon>Rhizobiaceae</taxon>
        <taxon>Hoeflea</taxon>
    </lineage>
</organism>
<protein>
    <submittedName>
        <fullName evidence="2">GAF domain-containing protein</fullName>
    </submittedName>
</protein>
<evidence type="ECO:0000313" key="2">
    <source>
        <dbReference type="EMBL" id="PWV97784.1"/>
    </source>
</evidence>
<reference evidence="2 3" key="1">
    <citation type="submission" date="2018-05" db="EMBL/GenBank/DDBJ databases">
        <title>Genomic Encyclopedia of Type Strains, Phase IV (KMG-IV): sequencing the most valuable type-strain genomes for metagenomic binning, comparative biology and taxonomic classification.</title>
        <authorList>
            <person name="Goeker M."/>
        </authorList>
    </citation>
    <scope>NUCLEOTIDE SEQUENCE [LARGE SCALE GENOMIC DNA]</scope>
    <source>
        <strain evidence="2 3">DSM 16791</strain>
    </source>
</reference>
<dbReference type="Pfam" id="PF13185">
    <property type="entry name" value="GAF_2"/>
    <property type="match status" value="1"/>
</dbReference>
<dbReference type="AlphaFoldDB" id="A0A317PG47"/>
<name>A0A317PG47_9HYPH</name>
<evidence type="ECO:0000313" key="3">
    <source>
        <dbReference type="Proteomes" id="UP000246352"/>
    </source>
</evidence>
<dbReference type="Pfam" id="PF13556">
    <property type="entry name" value="HTH_30"/>
    <property type="match status" value="1"/>
</dbReference>
<sequence length="651" mass="71569">MDTLEALTVGILDRIRRDASEAEIEAVLAEMAGAALAEGKTDRFRELQASVKQISQSLRDSALAERSLNLLIETTHDLSKTLELQSLFRTIVSRARSLVGANLAWVTILDEDSGLFRSVASEGYVSPSTAVMTSSFEYGAVSLIMQSKSFFDTQDYLNDTRFRHLPELDKAFRIENIVSLAGFPILADGEVHGFLFVADRYARKLSGRNLSVLGSFALHAGVAMRNARAFRLLSEALDEAQRNRNALIDYIQRVEASAAAHDDMTSLLASGGELQKFLQAMANQIGAAIFLFDDEHGVRNEFISSGYRGSSAALFSSGRFDIAPLINATSQSRQTGRSVVMAHNGDEQCRVIALHGWIGSGECLLICHQGELDAIEIRNLERSAVALSIAKLWNEKRETEKLTASSTLVRHLVLVTLPDPATVSAIRDRLGLHNDETVMLALIVVSRHDRVAQTATIRDCAAKTNILIDLLDDAYVGLGPEGSLRDFLQLLKKAAQDWTAGGILSEPFGDLTTASTRYQQLNKGLQVMTKMRPLEHFVAQSQMDFFARMFETGDAAALAAYMQRVLRPIDERPPRQAEELKRTLLCYLDGQHNIKRTADTLGLHVNTVRQRLESLRHITGGWDDPTRALELHIALRLGVLLEGGGEPGGTG</sequence>
<dbReference type="PANTHER" id="PTHR33744">
    <property type="entry name" value="CARBOHYDRATE DIACID REGULATOR"/>
    <property type="match status" value="1"/>
</dbReference>
<comment type="caution">
    <text evidence="2">The sequence shown here is derived from an EMBL/GenBank/DDBJ whole genome shotgun (WGS) entry which is preliminary data.</text>
</comment>
<dbReference type="EMBL" id="QGTR01000006">
    <property type="protein sequence ID" value="PWV97784.1"/>
    <property type="molecule type" value="Genomic_DNA"/>
</dbReference>
<proteinExistence type="predicted"/>
<dbReference type="SUPFAM" id="SSF55781">
    <property type="entry name" value="GAF domain-like"/>
    <property type="match status" value="1"/>
</dbReference>